<dbReference type="Proteomes" id="UP001567538">
    <property type="component" value="Unassembled WGS sequence"/>
</dbReference>
<dbReference type="AlphaFoldDB" id="A0ABD1GP67"/>
<keyword evidence="1 4" id="KW-0812">Transmembrane</keyword>
<feature type="transmembrane region" description="Helical" evidence="4">
    <location>
        <begin position="7"/>
        <end position="27"/>
    </location>
</feature>
<comment type="caution">
    <text evidence="5">The sequence shown here is derived from an EMBL/GenBank/DDBJ whole genome shotgun (WGS) entry which is preliminary data.</text>
</comment>
<feature type="transmembrane region" description="Helical" evidence="4">
    <location>
        <begin position="86"/>
        <end position="107"/>
    </location>
</feature>
<evidence type="ECO:0000313" key="5">
    <source>
        <dbReference type="EMBL" id="KAL1545911.1"/>
    </source>
</evidence>
<keyword evidence="2 4" id="KW-1133">Transmembrane helix</keyword>
<proteinExistence type="predicted"/>
<sequence length="152" mass="16505">MSVRSQAKILGTLATIAGAMIMTLVTGPNLDLPWTRSGPTHDHHQQPQISLQHTIKGALMITIGCFSWAAFMILQAVTLRAYPAELSLTAWICLLGTAEGAAVALVMEKGNVASNGILDFLQLFTVHILFGHCLLCARSCDERKRPCFCHCI</sequence>
<evidence type="ECO:0000313" key="6">
    <source>
        <dbReference type="Proteomes" id="UP001567538"/>
    </source>
</evidence>
<gene>
    <name evidence="5" type="ORF">AAHA92_22583</name>
</gene>
<dbReference type="EMBL" id="JBEAFC010000008">
    <property type="protein sequence ID" value="KAL1545911.1"/>
    <property type="molecule type" value="Genomic_DNA"/>
</dbReference>
<reference evidence="5 6" key="1">
    <citation type="submission" date="2024-06" db="EMBL/GenBank/DDBJ databases">
        <title>A chromosome level genome sequence of Diviner's sage (Salvia divinorum).</title>
        <authorList>
            <person name="Ford S.A."/>
            <person name="Ro D.-K."/>
            <person name="Ness R.W."/>
            <person name="Phillips M.A."/>
        </authorList>
    </citation>
    <scope>NUCLEOTIDE SEQUENCE [LARGE SCALE GENOMIC DNA]</scope>
    <source>
        <strain evidence="5">SAF-2024a</strain>
        <tissue evidence="5">Leaf</tissue>
    </source>
</reference>
<accession>A0ABD1GP67</accession>
<protein>
    <submittedName>
        <fullName evidence="5">WAT1-related protein-like protein</fullName>
    </submittedName>
</protein>
<feature type="transmembrane region" description="Helical" evidence="4">
    <location>
        <begin position="113"/>
        <end position="135"/>
    </location>
</feature>
<evidence type="ECO:0000256" key="3">
    <source>
        <dbReference type="ARBA" id="ARBA00023136"/>
    </source>
</evidence>
<evidence type="ECO:0000256" key="1">
    <source>
        <dbReference type="ARBA" id="ARBA00022692"/>
    </source>
</evidence>
<evidence type="ECO:0000256" key="2">
    <source>
        <dbReference type="ARBA" id="ARBA00022989"/>
    </source>
</evidence>
<name>A0ABD1GP67_SALDI</name>
<keyword evidence="6" id="KW-1185">Reference proteome</keyword>
<dbReference type="PANTHER" id="PTHR31218">
    <property type="entry name" value="WAT1-RELATED PROTEIN"/>
    <property type="match status" value="1"/>
</dbReference>
<feature type="transmembrane region" description="Helical" evidence="4">
    <location>
        <begin position="55"/>
        <end position="74"/>
    </location>
</feature>
<organism evidence="5 6">
    <name type="scientific">Salvia divinorum</name>
    <name type="common">Maria pastora</name>
    <name type="synonym">Diviner's sage</name>
    <dbReference type="NCBI Taxonomy" id="28513"/>
    <lineage>
        <taxon>Eukaryota</taxon>
        <taxon>Viridiplantae</taxon>
        <taxon>Streptophyta</taxon>
        <taxon>Embryophyta</taxon>
        <taxon>Tracheophyta</taxon>
        <taxon>Spermatophyta</taxon>
        <taxon>Magnoliopsida</taxon>
        <taxon>eudicotyledons</taxon>
        <taxon>Gunneridae</taxon>
        <taxon>Pentapetalae</taxon>
        <taxon>asterids</taxon>
        <taxon>lamiids</taxon>
        <taxon>Lamiales</taxon>
        <taxon>Lamiaceae</taxon>
        <taxon>Nepetoideae</taxon>
        <taxon>Mentheae</taxon>
        <taxon>Salviinae</taxon>
        <taxon>Salvia</taxon>
        <taxon>Salvia subgen. Calosphace</taxon>
    </lineage>
</organism>
<keyword evidence="3 4" id="KW-0472">Membrane</keyword>
<evidence type="ECO:0000256" key="4">
    <source>
        <dbReference type="SAM" id="Phobius"/>
    </source>
</evidence>
<dbReference type="InterPro" id="IPR030184">
    <property type="entry name" value="WAT1-related"/>
</dbReference>